<proteinExistence type="predicted"/>
<dbReference type="GO" id="GO:0005634">
    <property type="term" value="C:nucleus"/>
    <property type="evidence" value="ECO:0007669"/>
    <property type="project" value="TreeGrafter"/>
</dbReference>
<dbReference type="GO" id="GO:0000977">
    <property type="term" value="F:RNA polymerase II transcription regulatory region sequence-specific DNA binding"/>
    <property type="evidence" value="ECO:0007669"/>
    <property type="project" value="TreeGrafter"/>
</dbReference>
<dbReference type="SUPFAM" id="SSF57783">
    <property type="entry name" value="Zinc beta-ribbon"/>
    <property type="match status" value="1"/>
</dbReference>
<dbReference type="Proteomes" id="UP001201163">
    <property type="component" value="Unassembled WGS sequence"/>
</dbReference>
<evidence type="ECO:0000313" key="7">
    <source>
        <dbReference type="EMBL" id="KAH8996007.1"/>
    </source>
</evidence>
<evidence type="ECO:0000256" key="3">
    <source>
        <dbReference type="ARBA" id="ARBA00022833"/>
    </source>
</evidence>
<dbReference type="AlphaFoldDB" id="A0AAD4QAB9"/>
<reference evidence="7" key="1">
    <citation type="submission" date="2022-01" db="EMBL/GenBank/DDBJ databases">
        <title>Comparative genomics reveals a dynamic genome evolution in the ectomycorrhizal milk-cap (Lactarius) mushrooms.</title>
        <authorList>
            <consortium name="DOE Joint Genome Institute"/>
            <person name="Lebreton A."/>
            <person name="Tang N."/>
            <person name="Kuo A."/>
            <person name="LaButti K."/>
            <person name="Drula E."/>
            <person name="Barry K."/>
            <person name="Clum A."/>
            <person name="Lipzen A."/>
            <person name="Mousain D."/>
            <person name="Ng V."/>
            <person name="Wang R."/>
            <person name="Wang X."/>
            <person name="Dai Y."/>
            <person name="Henrissat B."/>
            <person name="Grigoriev I.V."/>
            <person name="Guerin-Laguette A."/>
            <person name="Yu F."/>
            <person name="Martin F.M."/>
        </authorList>
    </citation>
    <scope>NUCLEOTIDE SEQUENCE</scope>
    <source>
        <strain evidence="7">QP</strain>
    </source>
</reference>
<dbReference type="GO" id="GO:0001139">
    <property type="term" value="F:RNA polymerase II complex recruiting activity"/>
    <property type="evidence" value="ECO:0007669"/>
    <property type="project" value="TreeGrafter"/>
</dbReference>
<dbReference type="PROSITE" id="PS51133">
    <property type="entry name" value="ZF_TFIIS_2"/>
    <property type="match status" value="1"/>
</dbReference>
<comment type="caution">
    <text evidence="7">The sequence shown here is derived from an EMBL/GenBank/DDBJ whole genome shotgun (WGS) entry which is preliminary data.</text>
</comment>
<name>A0AAD4QAB9_9AGAM</name>
<dbReference type="GO" id="GO:0008270">
    <property type="term" value="F:zinc ion binding"/>
    <property type="evidence" value="ECO:0007669"/>
    <property type="project" value="UniProtKB-KW"/>
</dbReference>
<dbReference type="PANTHER" id="PTHR11477">
    <property type="entry name" value="TRANSCRIPTION FACTOR S-II ZINC FINGER DOMAIN-CONTAINING PROTEIN"/>
    <property type="match status" value="1"/>
</dbReference>
<dbReference type="GO" id="GO:0031440">
    <property type="term" value="P:regulation of mRNA 3'-end processing"/>
    <property type="evidence" value="ECO:0007669"/>
    <property type="project" value="TreeGrafter"/>
</dbReference>
<evidence type="ECO:0000256" key="1">
    <source>
        <dbReference type="ARBA" id="ARBA00022723"/>
    </source>
</evidence>
<evidence type="ECO:0000313" key="8">
    <source>
        <dbReference type="Proteomes" id="UP001201163"/>
    </source>
</evidence>
<dbReference type="EMBL" id="JAKELL010000010">
    <property type="protein sequence ID" value="KAH8996007.1"/>
    <property type="molecule type" value="Genomic_DNA"/>
</dbReference>
<keyword evidence="8" id="KW-1185">Reference proteome</keyword>
<organism evidence="7 8">
    <name type="scientific">Lactarius akahatsu</name>
    <dbReference type="NCBI Taxonomy" id="416441"/>
    <lineage>
        <taxon>Eukaryota</taxon>
        <taxon>Fungi</taxon>
        <taxon>Dikarya</taxon>
        <taxon>Basidiomycota</taxon>
        <taxon>Agaricomycotina</taxon>
        <taxon>Agaricomycetes</taxon>
        <taxon>Russulales</taxon>
        <taxon>Russulaceae</taxon>
        <taxon>Lactarius</taxon>
    </lineage>
</organism>
<accession>A0AAD4QAB9</accession>
<keyword evidence="3" id="KW-0862">Zinc</keyword>
<dbReference type="GO" id="GO:0031564">
    <property type="term" value="P:transcription antitermination"/>
    <property type="evidence" value="ECO:0007669"/>
    <property type="project" value="TreeGrafter"/>
</dbReference>
<dbReference type="GO" id="GO:0006368">
    <property type="term" value="P:transcription elongation by RNA polymerase II"/>
    <property type="evidence" value="ECO:0007669"/>
    <property type="project" value="TreeGrafter"/>
</dbReference>
<dbReference type="Pfam" id="PF01096">
    <property type="entry name" value="Zn_ribbon_TFIIS"/>
    <property type="match status" value="1"/>
</dbReference>
<dbReference type="InterPro" id="IPR001222">
    <property type="entry name" value="Znf_TFIIS"/>
</dbReference>
<sequence length="80" mass="9318">MTSQEMVLEECKVADVEIEEDLSPCLSLNAGEQQTETDAFQCGRCKQRKCHYRQVQKRSTDEIMPIFVTCINCNHKWKFS</sequence>
<dbReference type="CDD" id="cd13749">
    <property type="entry name" value="Zn-ribbon_TFIIS"/>
    <property type="match status" value="1"/>
</dbReference>
<keyword evidence="2 5" id="KW-0863">Zinc-finger</keyword>
<protein>
    <recommendedName>
        <fullName evidence="6">TFIIS-type domain-containing protein</fullName>
    </recommendedName>
</protein>
<dbReference type="SMART" id="SM00440">
    <property type="entry name" value="ZnF_C2C2"/>
    <property type="match status" value="1"/>
</dbReference>
<dbReference type="PANTHER" id="PTHR11477:SF0">
    <property type="entry name" value="IP08861P-RELATED"/>
    <property type="match status" value="1"/>
</dbReference>
<evidence type="ECO:0000256" key="4">
    <source>
        <dbReference type="ARBA" id="ARBA00023242"/>
    </source>
</evidence>
<dbReference type="Gene3D" id="2.20.25.10">
    <property type="match status" value="1"/>
</dbReference>
<evidence type="ECO:0000259" key="6">
    <source>
        <dbReference type="PROSITE" id="PS51133"/>
    </source>
</evidence>
<gene>
    <name evidence="7" type="ORF">EDB92DRAFT_1844563</name>
</gene>
<dbReference type="GO" id="GO:0006362">
    <property type="term" value="P:transcription elongation by RNA polymerase I"/>
    <property type="evidence" value="ECO:0007669"/>
    <property type="project" value="TreeGrafter"/>
</dbReference>
<evidence type="ECO:0000256" key="5">
    <source>
        <dbReference type="PROSITE-ProRule" id="PRU00472"/>
    </source>
</evidence>
<keyword evidence="1" id="KW-0479">Metal-binding</keyword>
<keyword evidence="4" id="KW-0539">Nucleus</keyword>
<evidence type="ECO:0000256" key="2">
    <source>
        <dbReference type="ARBA" id="ARBA00022771"/>
    </source>
</evidence>
<feature type="domain" description="TFIIS-type" evidence="6">
    <location>
        <begin position="38"/>
        <end position="78"/>
    </location>
</feature>